<evidence type="ECO:0000256" key="1">
    <source>
        <dbReference type="ARBA" id="ARBA00008106"/>
    </source>
</evidence>
<keyword evidence="4" id="KW-1185">Reference proteome</keyword>
<dbReference type="PANTHER" id="PTHR43316">
    <property type="entry name" value="HYDROLASE, HALOACID DELAHOGENASE-RELATED"/>
    <property type="match status" value="1"/>
</dbReference>
<dbReference type="SFLD" id="SFLDS00003">
    <property type="entry name" value="Haloacid_Dehalogenase"/>
    <property type="match status" value="1"/>
</dbReference>
<keyword evidence="2" id="KW-0378">Hydrolase</keyword>
<evidence type="ECO:0000313" key="3">
    <source>
        <dbReference type="EMBL" id="SRX94211.1"/>
    </source>
</evidence>
<dbReference type="STRING" id="29313.BHQ16_07835"/>
<dbReference type="InterPro" id="IPR023214">
    <property type="entry name" value="HAD_sf"/>
</dbReference>
<dbReference type="Gene3D" id="3.40.50.1000">
    <property type="entry name" value="HAD superfamily/HAD-like"/>
    <property type="match status" value="1"/>
</dbReference>
<dbReference type="InterPro" id="IPR006439">
    <property type="entry name" value="HAD-SF_hydro_IA"/>
</dbReference>
<dbReference type="SUPFAM" id="SSF56784">
    <property type="entry name" value="HAD-like"/>
    <property type="match status" value="1"/>
</dbReference>
<protein>
    <submittedName>
        <fullName evidence="3">Haloacid dehalogenase [Psychrobacter sp. G]</fullName>
    </submittedName>
</protein>
<accession>A0A375YZ67</accession>
<dbReference type="InterPro" id="IPR023198">
    <property type="entry name" value="PGP-like_dom2"/>
</dbReference>
<dbReference type="RefSeq" id="WP_113963793.1">
    <property type="nucleotide sequence ID" value="NZ_UEGW01000001.1"/>
</dbReference>
<evidence type="ECO:0000256" key="2">
    <source>
        <dbReference type="ARBA" id="ARBA00022801"/>
    </source>
</evidence>
<gene>
    <name evidence="3" type="ORF">MSP7336_02459</name>
</gene>
<reference evidence="3 4" key="1">
    <citation type="submission" date="2018-05" db="EMBL/GenBank/DDBJ databases">
        <authorList>
            <consortium name="IHU Genomes"/>
        </authorList>
    </citation>
    <scope>NUCLEOTIDE SEQUENCE [LARGE SCALE GENOMIC DNA]</scope>
    <source>
        <strain evidence="3 4">P7336</strain>
    </source>
</reference>
<dbReference type="Proteomes" id="UP000252015">
    <property type="component" value="Unassembled WGS sequence"/>
</dbReference>
<dbReference type="PRINTS" id="PR00413">
    <property type="entry name" value="HADHALOGNASE"/>
</dbReference>
<dbReference type="Gene3D" id="1.10.150.240">
    <property type="entry name" value="Putative phosphatase, domain 2"/>
    <property type="match status" value="1"/>
</dbReference>
<dbReference type="PANTHER" id="PTHR43316:SF3">
    <property type="entry name" value="HALOACID DEHALOGENASE, TYPE II (AFU_ORTHOLOGUE AFUA_2G07750)-RELATED"/>
    <property type="match status" value="1"/>
</dbReference>
<dbReference type="InterPro" id="IPR036412">
    <property type="entry name" value="HAD-like_sf"/>
</dbReference>
<dbReference type="NCBIfam" id="TIGR01428">
    <property type="entry name" value="HAD_type_II"/>
    <property type="match status" value="1"/>
</dbReference>
<dbReference type="InterPro" id="IPR006328">
    <property type="entry name" value="2-HAD"/>
</dbReference>
<proteinExistence type="inferred from homology"/>
<dbReference type="SFLD" id="SFLDG01129">
    <property type="entry name" value="C1.5:_HAD__Beta-PGM__Phosphata"/>
    <property type="match status" value="1"/>
</dbReference>
<dbReference type="InterPro" id="IPR051540">
    <property type="entry name" value="S-2-haloacid_dehalogenase"/>
</dbReference>
<dbReference type="Pfam" id="PF00702">
    <property type="entry name" value="Hydrolase"/>
    <property type="match status" value="1"/>
</dbReference>
<dbReference type="NCBIfam" id="TIGR01493">
    <property type="entry name" value="HAD-SF-IA-v2"/>
    <property type="match status" value="1"/>
</dbReference>
<name>A0A375YZ67_MYCSH</name>
<comment type="similarity">
    <text evidence="1">Belongs to the HAD-like hydrolase superfamily. S-2-haloalkanoic acid dehalogenase family.</text>
</comment>
<dbReference type="AlphaFoldDB" id="A0A375YZ67"/>
<dbReference type="EMBL" id="UEGW01000001">
    <property type="protein sequence ID" value="SRX94211.1"/>
    <property type="molecule type" value="Genomic_DNA"/>
</dbReference>
<dbReference type="GO" id="GO:0019120">
    <property type="term" value="F:hydrolase activity, acting on acid halide bonds, in C-halide compounds"/>
    <property type="evidence" value="ECO:0007669"/>
    <property type="project" value="InterPro"/>
</dbReference>
<dbReference type="CDD" id="cd02588">
    <property type="entry name" value="HAD_L2-DEX"/>
    <property type="match status" value="1"/>
</dbReference>
<sequence length="234" mass="25472">MTAPSTPGPPAVLVFDVNETLLDFDAMAPLFRRIFGDGRVLRDWMSQLFMYSMTMTLSGRYVDYFTLGERLLQMLADIHGVTVTARDLRAVRDGMLTLPAYPDATDGLAMLRDNGFRLVTLTNSPPNPDGPTALEHAGLGQFFEQKFSVDAGRVYKPAARVYRHVADRLGVPTSACMMVAAHVWDIMGAQGVGFSSALITRPGNAPLRVEGLPQPTLVASDLCVLARRLGTARA</sequence>
<evidence type="ECO:0000313" key="4">
    <source>
        <dbReference type="Proteomes" id="UP000252015"/>
    </source>
</evidence>
<organism evidence="3 4">
    <name type="scientific">Mycobacterium shimoidei</name>
    <dbReference type="NCBI Taxonomy" id="29313"/>
    <lineage>
        <taxon>Bacteria</taxon>
        <taxon>Bacillati</taxon>
        <taxon>Actinomycetota</taxon>
        <taxon>Actinomycetes</taxon>
        <taxon>Mycobacteriales</taxon>
        <taxon>Mycobacteriaceae</taxon>
        <taxon>Mycobacterium</taxon>
    </lineage>
</organism>